<evidence type="ECO:0000256" key="3">
    <source>
        <dbReference type="ARBA" id="ARBA00022840"/>
    </source>
</evidence>
<dbReference type="InterPro" id="IPR038718">
    <property type="entry name" value="SNF2-like_sf"/>
</dbReference>
<dbReference type="InterPro" id="IPR027417">
    <property type="entry name" value="P-loop_NTPase"/>
</dbReference>
<dbReference type="PANTHER" id="PTHR45626">
    <property type="entry name" value="TRANSCRIPTION TERMINATION FACTOR 2-RELATED"/>
    <property type="match status" value="1"/>
</dbReference>
<evidence type="ECO:0000256" key="1">
    <source>
        <dbReference type="ARBA" id="ARBA00022741"/>
    </source>
</evidence>
<evidence type="ECO:0000259" key="4">
    <source>
        <dbReference type="Pfam" id="PF00176"/>
    </source>
</evidence>
<dbReference type="EMBL" id="UYRT01034529">
    <property type="protein sequence ID" value="VDK78782.1"/>
    <property type="molecule type" value="Genomic_DNA"/>
</dbReference>
<proteinExistence type="predicted"/>
<sequence length="108" mass="12849">MGLGKTLSMISLVVHIKERRRENPEEFKIWKKNALRDHELVRSNSTLIVAPASLIFQWQSEIEKHVKSDRLSRFIFHGPKTKRDSISPRRYMVLPNFLFHNYKIQADF</sequence>
<evidence type="ECO:0000313" key="5">
    <source>
        <dbReference type="EMBL" id="VDK78782.1"/>
    </source>
</evidence>
<keyword evidence="3" id="KW-0067">ATP-binding</keyword>
<dbReference type="AlphaFoldDB" id="A0A183DMD8"/>
<dbReference type="WBParaSite" id="GPUH_0000989001-mRNA-1">
    <property type="protein sequence ID" value="GPUH_0000989001-mRNA-1"/>
    <property type="gene ID" value="GPUH_0000989001"/>
</dbReference>
<dbReference type="InterPro" id="IPR050628">
    <property type="entry name" value="SNF2_RAD54_helicase_TF"/>
</dbReference>
<keyword evidence="2" id="KW-0378">Hydrolase</keyword>
<dbReference type="Proteomes" id="UP000271098">
    <property type="component" value="Unassembled WGS sequence"/>
</dbReference>
<dbReference type="GO" id="GO:0016787">
    <property type="term" value="F:hydrolase activity"/>
    <property type="evidence" value="ECO:0007669"/>
    <property type="project" value="UniProtKB-KW"/>
</dbReference>
<keyword evidence="6" id="KW-1185">Reference proteome</keyword>
<dbReference type="Gene3D" id="3.40.50.10810">
    <property type="entry name" value="Tandem AAA-ATPase domain"/>
    <property type="match status" value="1"/>
</dbReference>
<dbReference type="SUPFAM" id="SSF52540">
    <property type="entry name" value="P-loop containing nucleoside triphosphate hydrolases"/>
    <property type="match status" value="1"/>
</dbReference>
<keyword evidence="1" id="KW-0547">Nucleotide-binding</keyword>
<reference evidence="5 6" key="2">
    <citation type="submission" date="2018-11" db="EMBL/GenBank/DDBJ databases">
        <authorList>
            <consortium name="Pathogen Informatics"/>
        </authorList>
    </citation>
    <scope>NUCLEOTIDE SEQUENCE [LARGE SCALE GENOMIC DNA]</scope>
</reference>
<evidence type="ECO:0000256" key="2">
    <source>
        <dbReference type="ARBA" id="ARBA00022801"/>
    </source>
</evidence>
<evidence type="ECO:0000313" key="6">
    <source>
        <dbReference type="Proteomes" id="UP000271098"/>
    </source>
</evidence>
<dbReference type="PANTHER" id="PTHR45626:SF50">
    <property type="entry name" value="TRANSCRIPTION TERMINATION FACTOR 2"/>
    <property type="match status" value="1"/>
</dbReference>
<evidence type="ECO:0000313" key="7">
    <source>
        <dbReference type="WBParaSite" id="GPUH_0000989001-mRNA-1"/>
    </source>
</evidence>
<protein>
    <submittedName>
        <fullName evidence="7">SNF2_N domain-containing protein</fullName>
    </submittedName>
</protein>
<dbReference type="OrthoDB" id="423559at2759"/>
<reference evidence="7" key="1">
    <citation type="submission" date="2016-06" db="UniProtKB">
        <authorList>
            <consortium name="WormBaseParasite"/>
        </authorList>
    </citation>
    <scope>IDENTIFICATION</scope>
</reference>
<name>A0A183DMD8_9BILA</name>
<feature type="domain" description="SNF2 N-terminal" evidence="4">
    <location>
        <begin position="1"/>
        <end position="86"/>
    </location>
</feature>
<gene>
    <name evidence="5" type="ORF">GPUH_LOCUS9880</name>
</gene>
<accession>A0A183DMD8</accession>
<dbReference type="GO" id="GO:0008094">
    <property type="term" value="F:ATP-dependent activity, acting on DNA"/>
    <property type="evidence" value="ECO:0007669"/>
    <property type="project" value="TreeGrafter"/>
</dbReference>
<dbReference type="GO" id="GO:0005524">
    <property type="term" value="F:ATP binding"/>
    <property type="evidence" value="ECO:0007669"/>
    <property type="project" value="UniProtKB-KW"/>
</dbReference>
<dbReference type="InterPro" id="IPR000330">
    <property type="entry name" value="SNF2_N"/>
</dbReference>
<dbReference type="GO" id="GO:0005634">
    <property type="term" value="C:nucleus"/>
    <property type="evidence" value="ECO:0007669"/>
    <property type="project" value="TreeGrafter"/>
</dbReference>
<dbReference type="Pfam" id="PF00176">
    <property type="entry name" value="SNF2-rel_dom"/>
    <property type="match status" value="1"/>
</dbReference>
<organism evidence="7">
    <name type="scientific">Gongylonema pulchrum</name>
    <dbReference type="NCBI Taxonomy" id="637853"/>
    <lineage>
        <taxon>Eukaryota</taxon>
        <taxon>Metazoa</taxon>
        <taxon>Ecdysozoa</taxon>
        <taxon>Nematoda</taxon>
        <taxon>Chromadorea</taxon>
        <taxon>Rhabditida</taxon>
        <taxon>Spirurina</taxon>
        <taxon>Spiruromorpha</taxon>
        <taxon>Spiruroidea</taxon>
        <taxon>Gongylonematidae</taxon>
        <taxon>Gongylonema</taxon>
    </lineage>
</organism>
<dbReference type="GO" id="GO:0006281">
    <property type="term" value="P:DNA repair"/>
    <property type="evidence" value="ECO:0007669"/>
    <property type="project" value="TreeGrafter"/>
</dbReference>